<accession>A0ABU5CLI2</accession>
<dbReference type="RefSeq" id="WP_306067579.1">
    <property type="nucleotide sequence ID" value="NZ_JAROCA020000003.1"/>
</dbReference>
<comment type="caution">
    <text evidence="1">The sequence shown here is derived from an EMBL/GenBank/DDBJ whole genome shotgun (WGS) entry which is preliminary data.</text>
</comment>
<dbReference type="EMBL" id="JAROCA020000003">
    <property type="protein sequence ID" value="MDY0407199.1"/>
    <property type="molecule type" value="Genomic_DNA"/>
</dbReference>
<keyword evidence="2" id="KW-1185">Reference proteome</keyword>
<gene>
    <name evidence="1" type="ORF">P5G51_019355</name>
</gene>
<evidence type="ECO:0000313" key="2">
    <source>
        <dbReference type="Proteomes" id="UP001228376"/>
    </source>
</evidence>
<dbReference type="Proteomes" id="UP001228376">
    <property type="component" value="Unassembled WGS sequence"/>
</dbReference>
<organism evidence="1 2">
    <name type="scientific">Tigheibacillus jepli</name>
    <dbReference type="NCBI Taxonomy" id="3035914"/>
    <lineage>
        <taxon>Bacteria</taxon>
        <taxon>Bacillati</taxon>
        <taxon>Bacillota</taxon>
        <taxon>Bacilli</taxon>
        <taxon>Bacillales</taxon>
        <taxon>Bacillaceae</taxon>
        <taxon>Tigheibacillus</taxon>
    </lineage>
</organism>
<reference evidence="1 2" key="1">
    <citation type="submission" date="2023-10" db="EMBL/GenBank/DDBJ databases">
        <title>179-bfca-hs.</title>
        <authorList>
            <person name="Miliotis G."/>
            <person name="Sengupta P."/>
            <person name="Hameed A."/>
            <person name="Chuvochina M."/>
            <person name="Mcdonagh F."/>
            <person name="Simpson A.C."/>
            <person name="Singh N.K."/>
            <person name="Rekha P.D."/>
            <person name="Raman K."/>
            <person name="Hugenholtz P."/>
            <person name="Venkateswaran K."/>
        </authorList>
    </citation>
    <scope>NUCLEOTIDE SEQUENCE [LARGE SCALE GENOMIC DNA]</scope>
    <source>
        <strain evidence="1 2">179-BFC-A-HS</strain>
    </source>
</reference>
<evidence type="ECO:0008006" key="3">
    <source>
        <dbReference type="Google" id="ProtNLM"/>
    </source>
</evidence>
<protein>
    <recommendedName>
        <fullName evidence="3">XRE family transcriptional regulator</fullName>
    </recommendedName>
</protein>
<sequence length="112" mass="12791">MEIKIRDVDVRAVKVLDEEAKKQKVSRNILLKRMVEDKVKFDGIKLAEKELNVTVSQVADGLEMTFKRLDHLEKRTLKLYLILCDALGLDPKEADHILEKTFGVDDVGGELK</sequence>
<evidence type="ECO:0000313" key="1">
    <source>
        <dbReference type="EMBL" id="MDY0407199.1"/>
    </source>
</evidence>
<proteinExistence type="predicted"/>
<name>A0ABU5CLI2_9BACI</name>